<reference evidence="3" key="1">
    <citation type="journal article" date="2014" name="Front. Microbiol.">
        <title>High frequency of phylogenetically diverse reductive dehalogenase-homologous genes in deep subseafloor sedimentary metagenomes.</title>
        <authorList>
            <person name="Kawai M."/>
            <person name="Futagami T."/>
            <person name="Toyoda A."/>
            <person name="Takaki Y."/>
            <person name="Nishi S."/>
            <person name="Hori S."/>
            <person name="Arai W."/>
            <person name="Tsubouchi T."/>
            <person name="Morono Y."/>
            <person name="Uchiyama I."/>
            <person name="Ito T."/>
            <person name="Fujiyama A."/>
            <person name="Inagaki F."/>
            <person name="Takami H."/>
        </authorList>
    </citation>
    <scope>NUCLEOTIDE SEQUENCE</scope>
    <source>
        <strain evidence="3">Expedition CK06-06</strain>
    </source>
</reference>
<gene>
    <name evidence="3" type="ORF">S01H4_56772</name>
</gene>
<dbReference type="GO" id="GO:0009032">
    <property type="term" value="F:thymidine phosphorylase activity"/>
    <property type="evidence" value="ECO:0007669"/>
    <property type="project" value="TreeGrafter"/>
</dbReference>
<keyword evidence="1" id="KW-0328">Glycosyltransferase</keyword>
<dbReference type="InterPro" id="IPR035902">
    <property type="entry name" value="Nuc_phospho_transferase"/>
</dbReference>
<dbReference type="PANTHER" id="PTHR10515:SF0">
    <property type="entry name" value="THYMIDINE PHOSPHORYLASE"/>
    <property type="match status" value="1"/>
</dbReference>
<evidence type="ECO:0000313" key="3">
    <source>
        <dbReference type="EMBL" id="GAH16130.1"/>
    </source>
</evidence>
<evidence type="ECO:0000256" key="1">
    <source>
        <dbReference type="ARBA" id="ARBA00022676"/>
    </source>
</evidence>
<dbReference type="EMBL" id="BART01032939">
    <property type="protein sequence ID" value="GAH16130.1"/>
    <property type="molecule type" value="Genomic_DNA"/>
</dbReference>
<dbReference type="GO" id="GO:0006206">
    <property type="term" value="P:pyrimidine nucleobase metabolic process"/>
    <property type="evidence" value="ECO:0007669"/>
    <property type="project" value="InterPro"/>
</dbReference>
<dbReference type="GO" id="GO:0005829">
    <property type="term" value="C:cytosol"/>
    <property type="evidence" value="ECO:0007669"/>
    <property type="project" value="TreeGrafter"/>
</dbReference>
<dbReference type="Gene3D" id="3.40.1030.10">
    <property type="entry name" value="Nucleoside phosphorylase/phosphoribosyltransferase catalytic domain"/>
    <property type="match status" value="1"/>
</dbReference>
<dbReference type="PANTHER" id="PTHR10515">
    <property type="entry name" value="THYMIDINE PHOSPHORYLASE"/>
    <property type="match status" value="1"/>
</dbReference>
<sequence>GAFVEDEEKVEKLAKIMVNIGKGFGKKTRAIITDMSQPLGNAIGNSLEVEEAIKILKGNGSQDFNENIEEIILRLVGRNKSINKSTITPPISRISDAHIKEERSNSGLIITMLTATINIERIP</sequence>
<feature type="non-terminal residue" evidence="3">
    <location>
        <position position="1"/>
    </location>
</feature>
<protein>
    <recommendedName>
        <fullName evidence="4">Pyrimidine nucleoside phosphorylase C-terminal domain-containing protein</fullName>
    </recommendedName>
</protein>
<keyword evidence="2" id="KW-0808">Transferase</keyword>
<proteinExistence type="predicted"/>
<evidence type="ECO:0000256" key="2">
    <source>
        <dbReference type="ARBA" id="ARBA00022679"/>
    </source>
</evidence>
<evidence type="ECO:0008006" key="4">
    <source>
        <dbReference type="Google" id="ProtNLM"/>
    </source>
</evidence>
<organism evidence="3">
    <name type="scientific">marine sediment metagenome</name>
    <dbReference type="NCBI Taxonomy" id="412755"/>
    <lineage>
        <taxon>unclassified sequences</taxon>
        <taxon>metagenomes</taxon>
        <taxon>ecological metagenomes</taxon>
    </lineage>
</organism>
<name>X1E6X0_9ZZZZ</name>
<comment type="caution">
    <text evidence="3">The sequence shown here is derived from an EMBL/GenBank/DDBJ whole genome shotgun (WGS) entry which is preliminary data.</text>
</comment>
<dbReference type="AlphaFoldDB" id="X1E6X0"/>
<dbReference type="InterPro" id="IPR000053">
    <property type="entry name" value="Thymidine/pyrmidine_PPase"/>
</dbReference>
<dbReference type="SUPFAM" id="SSF52418">
    <property type="entry name" value="Nucleoside phosphorylase/phosphoribosyltransferase catalytic domain"/>
    <property type="match status" value="1"/>
</dbReference>
<accession>X1E6X0</accession>
<dbReference type="GO" id="GO:0004645">
    <property type="term" value="F:1,4-alpha-oligoglucan phosphorylase activity"/>
    <property type="evidence" value="ECO:0007669"/>
    <property type="project" value="InterPro"/>
</dbReference>